<keyword evidence="2" id="KW-0169">Cobalamin biosynthesis</keyword>
<dbReference type="AlphaFoldDB" id="A0A8A3S6U1"/>
<keyword evidence="6" id="KW-1185">Reference proteome</keyword>
<dbReference type="SUPFAM" id="SSF53790">
    <property type="entry name" value="Tetrapyrrole methylase"/>
    <property type="match status" value="1"/>
</dbReference>
<keyword evidence="5" id="KW-0489">Methyltransferase</keyword>
<proteinExistence type="inferred from homology"/>
<gene>
    <name evidence="5" type="ORF">RJ40_11070</name>
</gene>
<dbReference type="RefSeq" id="WP_265580923.1">
    <property type="nucleotide sequence ID" value="NZ_CP036172.1"/>
</dbReference>
<dbReference type="InterPro" id="IPR012382">
    <property type="entry name" value="CobI/CbiL"/>
</dbReference>
<evidence type="ECO:0000256" key="2">
    <source>
        <dbReference type="ARBA" id="ARBA00022573"/>
    </source>
</evidence>
<dbReference type="NCBIfam" id="NF004060">
    <property type="entry name" value="PRK05576.1-3"/>
    <property type="match status" value="1"/>
</dbReference>
<dbReference type="GO" id="GO:0043781">
    <property type="term" value="F:cobalt-factor II C20-methyltransferase activity"/>
    <property type="evidence" value="ECO:0007669"/>
    <property type="project" value="UniProtKB-EC"/>
</dbReference>
<evidence type="ECO:0000313" key="6">
    <source>
        <dbReference type="Proteomes" id="UP001042704"/>
    </source>
</evidence>
<evidence type="ECO:0000313" key="5">
    <source>
        <dbReference type="EMBL" id="QSZ67997.1"/>
    </source>
</evidence>
<dbReference type="PANTHER" id="PTHR43467">
    <property type="entry name" value="COBALT-PRECORRIN-2 C(20)-METHYLTRANSFERASE"/>
    <property type="match status" value="1"/>
</dbReference>
<protein>
    <submittedName>
        <fullName evidence="5">Cobalt-factor II C(20)-methyltransferase</fullName>
        <ecNumber evidence="5">2.1.1.151</ecNumber>
    </submittedName>
</protein>
<accession>A0A8A3S6U1</accession>
<dbReference type="CDD" id="cd11645">
    <property type="entry name" value="Precorrin_2_C20_MT"/>
    <property type="match status" value="1"/>
</dbReference>
<dbReference type="PIRSF" id="PIRSF036427">
    <property type="entry name" value="Precrrn-2_mtase"/>
    <property type="match status" value="1"/>
</dbReference>
<dbReference type="InterPro" id="IPR035996">
    <property type="entry name" value="4pyrrol_Methylase_sf"/>
</dbReference>
<dbReference type="GO" id="GO:0032259">
    <property type="term" value="P:methylation"/>
    <property type="evidence" value="ECO:0007669"/>
    <property type="project" value="UniProtKB-KW"/>
</dbReference>
<dbReference type="GO" id="GO:0030788">
    <property type="term" value="F:precorrin-2 C20-methyltransferase activity"/>
    <property type="evidence" value="ECO:0007669"/>
    <property type="project" value="InterPro"/>
</dbReference>
<keyword evidence="5" id="KW-0808">Transferase</keyword>
<dbReference type="InterPro" id="IPR014777">
    <property type="entry name" value="4pyrrole_Mease_sub1"/>
</dbReference>
<dbReference type="Gene3D" id="3.40.1010.10">
    <property type="entry name" value="Cobalt-precorrin-4 Transmethylase, Domain 1"/>
    <property type="match status" value="1"/>
</dbReference>
<organism evidence="5 6">
    <name type="scientific">Methanofollis aquaemaris</name>
    <dbReference type="NCBI Taxonomy" id="126734"/>
    <lineage>
        <taxon>Archaea</taxon>
        <taxon>Methanobacteriati</taxon>
        <taxon>Methanobacteriota</taxon>
        <taxon>Stenosarchaea group</taxon>
        <taxon>Methanomicrobia</taxon>
        <taxon>Methanomicrobiales</taxon>
        <taxon>Methanomicrobiaceae</taxon>
        <taxon>Methanofollis</taxon>
    </lineage>
</organism>
<comment type="pathway">
    <text evidence="1">Cofactor biosynthesis; adenosylcobalamin biosynthesis.</text>
</comment>
<dbReference type="GeneID" id="76424913"/>
<dbReference type="GO" id="GO:0009236">
    <property type="term" value="P:cobalamin biosynthetic process"/>
    <property type="evidence" value="ECO:0007669"/>
    <property type="project" value="UniProtKB-UniRule"/>
</dbReference>
<evidence type="ECO:0000256" key="1">
    <source>
        <dbReference type="ARBA" id="ARBA00004953"/>
    </source>
</evidence>
<sequence length="202" mass="21771">MLVGVGIGPGDPELLTVKAVRLIREADVVYVPGRVAAKIIAPYRTDVEILSFPMTGDEAEIARCMEQNADTVAAPAENGLCVFCILGDPNFYGTFGRLSAVLADRHPAVRCTTVPGISAITAFASVADVPVSGGIGVSDGSEEACRLLLKVTHPKETAARLRTEGFTDFVLVERMYMDGEQVYRGEELPEKSNYFSVLFARR</sequence>
<dbReference type="Proteomes" id="UP001042704">
    <property type="component" value="Chromosome"/>
</dbReference>
<feature type="domain" description="Tetrapyrrole methylase" evidence="4">
    <location>
        <begin position="1"/>
        <end position="138"/>
    </location>
</feature>
<reference evidence="5" key="1">
    <citation type="journal article" date="2001" name="Int. J. Syst. Evol. Microbiol.">
        <title>Methanofollis aquaemaris sp. nov., a methanogen isolated from an aquaculture fish pond.</title>
        <authorList>
            <person name="Lai M.C."/>
            <person name="Chen S.C."/>
        </authorList>
    </citation>
    <scope>NUCLEOTIDE SEQUENCE</scope>
    <source>
        <strain evidence="5">N2F9704</strain>
    </source>
</reference>
<evidence type="ECO:0000259" key="4">
    <source>
        <dbReference type="Pfam" id="PF00590"/>
    </source>
</evidence>
<dbReference type="EMBL" id="CP036172">
    <property type="protein sequence ID" value="QSZ67997.1"/>
    <property type="molecule type" value="Genomic_DNA"/>
</dbReference>
<dbReference type="KEGG" id="maqe:RJ40_11070"/>
<comment type="similarity">
    <text evidence="3">Belongs to the precorrin methyltransferase family.</text>
</comment>
<name>A0A8A3S6U1_9EURY</name>
<dbReference type="EC" id="2.1.1.151" evidence="5"/>
<dbReference type="Pfam" id="PF00590">
    <property type="entry name" value="TP_methylase"/>
    <property type="match status" value="1"/>
</dbReference>
<evidence type="ECO:0000256" key="3">
    <source>
        <dbReference type="PIRNR" id="PIRNR036427"/>
    </source>
</evidence>
<dbReference type="InterPro" id="IPR000878">
    <property type="entry name" value="4pyrrol_Mease"/>
</dbReference>
<dbReference type="PANTHER" id="PTHR43467:SF2">
    <property type="entry name" value="COBALT-PRECORRIN-2 C(20)-METHYLTRANSFERASE"/>
    <property type="match status" value="1"/>
</dbReference>
<reference evidence="5" key="2">
    <citation type="submission" date="2019-02" db="EMBL/GenBank/DDBJ databases">
        <authorList>
            <person name="Chen S.-C."/>
            <person name="Chien H.-H."/>
            <person name="Lai M.-C."/>
        </authorList>
    </citation>
    <scope>NUCLEOTIDE SEQUENCE</scope>
    <source>
        <strain evidence="5">N2F9704</strain>
    </source>
</reference>